<evidence type="ECO:0000313" key="2">
    <source>
        <dbReference type="Proteomes" id="UP001159387"/>
    </source>
</evidence>
<sequence>MLGLSLNEAKKPDLPDTEGLAQAKKYAEKLKTRFGAIPFEDKSST</sequence>
<gene>
    <name evidence="1" type="ORF">NWP17_13465</name>
</gene>
<evidence type="ECO:0000313" key="1">
    <source>
        <dbReference type="EMBL" id="MDH6061432.1"/>
    </source>
</evidence>
<protein>
    <submittedName>
        <fullName evidence="1">Uncharacterized protein</fullName>
    </submittedName>
</protein>
<dbReference type="Gene3D" id="3.90.1570.30">
    <property type="match status" value="1"/>
</dbReference>
<reference evidence="1 2" key="1">
    <citation type="journal article" date="2023" name="J. Phycol.">
        <title>Chrysosporum ovalisporum is synonymous with the true-branching cyanobacterium Umezakia natans (Nostocales/Aphanizomenonaceae).</title>
        <authorList>
            <person name="McGregor G.B."/>
            <person name="Sendall B.C."/>
            <person name="Niiyama Y."/>
            <person name="Tuji A."/>
            <person name="Willis A."/>
        </authorList>
    </citation>
    <scope>NUCLEOTIDE SEQUENCE [LARGE SCALE GENOMIC DNA]</scope>
    <source>
        <strain evidence="1 2">ANA360D</strain>
    </source>
</reference>
<dbReference type="Proteomes" id="UP001159387">
    <property type="component" value="Unassembled WGS sequence"/>
</dbReference>
<proteinExistence type="predicted"/>
<comment type="caution">
    <text evidence="1">The sequence shown here is derived from an EMBL/GenBank/DDBJ whole genome shotgun (WGS) entry which is preliminary data.</text>
</comment>
<organism evidence="1 2">
    <name type="scientific">Chrysosporum bergii ANA360D</name>
    <dbReference type="NCBI Taxonomy" id="617107"/>
    <lineage>
        <taxon>Bacteria</taxon>
        <taxon>Bacillati</taxon>
        <taxon>Cyanobacteriota</taxon>
        <taxon>Cyanophyceae</taxon>
        <taxon>Nostocales</taxon>
        <taxon>Nodulariaceae</taxon>
        <taxon>Chrysosporum</taxon>
    </lineage>
</organism>
<name>A0AA43GTF5_9CYAN</name>
<accession>A0AA43GTF5</accession>
<dbReference type="AlphaFoldDB" id="A0AA43GTF5"/>
<keyword evidence="2" id="KW-1185">Reference proteome</keyword>
<dbReference type="EMBL" id="JANQDH010000090">
    <property type="protein sequence ID" value="MDH6061432.1"/>
    <property type="molecule type" value="Genomic_DNA"/>
</dbReference>